<reference evidence="1 2" key="1">
    <citation type="journal article" date="2014" name="Int. J. Syst. Evol. Microbiol.">
        <title>Complete genome sequence of Corynebacterium casei LMG S-19264T (=DSM 44701T), isolated from a smear-ripened cheese.</title>
        <authorList>
            <consortium name="US DOE Joint Genome Institute (JGI-PGF)"/>
            <person name="Walter F."/>
            <person name="Albersmeier A."/>
            <person name="Kalinowski J."/>
            <person name="Ruckert C."/>
        </authorList>
    </citation>
    <scope>NUCLEOTIDE SEQUENCE [LARGE SCALE GENOMIC DNA]</scope>
    <source>
        <strain evidence="1 2">KCTC 12285</strain>
    </source>
</reference>
<gene>
    <name evidence="1" type="ORF">GCM10007384_19260</name>
</gene>
<accession>A0A918JUR3</accession>
<dbReference type="Proteomes" id="UP000601108">
    <property type="component" value="Unassembled WGS sequence"/>
</dbReference>
<sequence length="180" mass="19652">MNISYKLSKSILSITTSLFLLFSCNSDDDSSEPVVTESVIKHDLELTLKNYTNDQVISTGNVVFEFLIKNVGKTTIPAGTNVYLSLKINDTNQFDLTLTNTGEDAATMITIDNDLVSSGSFTYKQEPIPFLNVESTLQFLGVSSAKICSIAWGIDKTSIGTFESDLNSQNNTFCLTFGAN</sequence>
<comment type="caution">
    <text evidence="1">The sequence shown here is derived from an EMBL/GenBank/DDBJ whole genome shotgun (WGS) entry which is preliminary data.</text>
</comment>
<dbReference type="EMBL" id="BMWS01000011">
    <property type="protein sequence ID" value="GGX17951.1"/>
    <property type="molecule type" value="Genomic_DNA"/>
</dbReference>
<organism evidence="1 2">
    <name type="scientific">Aquimarina muelleri</name>
    <dbReference type="NCBI Taxonomy" id="279356"/>
    <lineage>
        <taxon>Bacteria</taxon>
        <taxon>Pseudomonadati</taxon>
        <taxon>Bacteroidota</taxon>
        <taxon>Flavobacteriia</taxon>
        <taxon>Flavobacteriales</taxon>
        <taxon>Flavobacteriaceae</taxon>
        <taxon>Aquimarina</taxon>
    </lineage>
</organism>
<proteinExistence type="predicted"/>
<evidence type="ECO:0000313" key="1">
    <source>
        <dbReference type="EMBL" id="GGX17951.1"/>
    </source>
</evidence>
<name>A0A918JUR3_9FLAO</name>
<evidence type="ECO:0000313" key="2">
    <source>
        <dbReference type="Proteomes" id="UP000601108"/>
    </source>
</evidence>
<dbReference type="PROSITE" id="PS51257">
    <property type="entry name" value="PROKAR_LIPOPROTEIN"/>
    <property type="match status" value="1"/>
</dbReference>
<dbReference type="RefSeq" id="WP_027414342.1">
    <property type="nucleotide sequence ID" value="NZ_BMWS01000011.1"/>
</dbReference>
<dbReference type="AlphaFoldDB" id="A0A918JUR3"/>
<keyword evidence="2" id="KW-1185">Reference proteome</keyword>
<protein>
    <submittedName>
        <fullName evidence="1">Uncharacterized protein</fullName>
    </submittedName>
</protein>